<proteinExistence type="inferred from homology"/>
<dbReference type="GO" id="GO:0005044">
    <property type="term" value="F:scavenger receptor activity"/>
    <property type="evidence" value="ECO:0007669"/>
    <property type="project" value="TreeGrafter"/>
</dbReference>
<comment type="similarity">
    <text evidence="2">Belongs to the CD36 family.</text>
</comment>
<feature type="transmembrane region" description="Helical" evidence="7">
    <location>
        <begin position="576"/>
        <end position="608"/>
    </location>
</feature>
<evidence type="ECO:0000256" key="1">
    <source>
        <dbReference type="ARBA" id="ARBA00004370"/>
    </source>
</evidence>
<keyword evidence="9" id="KW-1185">Reference proteome</keyword>
<dbReference type="Pfam" id="PF01130">
    <property type="entry name" value="CD36"/>
    <property type="match status" value="1"/>
</dbReference>
<evidence type="ECO:0000313" key="8">
    <source>
        <dbReference type="EMBL" id="CAD7243507.1"/>
    </source>
</evidence>
<dbReference type="EMBL" id="CAJPEV010000441">
    <property type="protein sequence ID" value="CAG0885334.1"/>
    <property type="molecule type" value="Genomic_DNA"/>
</dbReference>
<dbReference type="GO" id="GO:0005737">
    <property type="term" value="C:cytoplasm"/>
    <property type="evidence" value="ECO:0007669"/>
    <property type="project" value="TreeGrafter"/>
</dbReference>
<sequence length="635" mass="72299">MRAAAFNQGFYGTRHHNDTFSFRIDTRALNTSLNPTIIASRSAVDVNARKSARRVFSAGIVLSGGLLIFIGLIMGFQFPNYVSQRTLQSSCIANPNSVYFHDWESNAFRGVVNNWLFYWNITNPTQVLRGIPPKMKLVGPYAYEEMEKKQNVRFNGYYVTYTRWRTQKFFFQGHDENDTLWTYNPAYWDARSKYSGNRLHMLGIPRLAELINRRSQVFTSGEDFTLGGDYSRIHFDSWIEARPERRLDLFAASQTDVSEQYFGSEEPSEAMNLYPTLTRRGKWKFGTDSSVCYSKIHQLSPDVCGLAFVVDVVRDGGARDDVYAKLFQLARGIFIRGTAWSRANDTESQRRLLQLLVDYILQVLLPYSESATEGLPPLLQVTQRELALGHEQSFCVTCVGQCNSSRRSKENLTCPNGILYRFEVRGILEHSLNEGQALQNGPVINLTTCLLGRSFHNNLRLVGMETEGEWEWTSSEGFTWRIPPTATLRCCGSVPHPGGTRNFHLEYLDSGIPFQGAGNFYSNGMNLAAFHISQGWLQEWKENQRGLRNTHHPGWRIFHSDVTEASEIPSRYKLNLVWVLLAVACGGVIAFSCLGGCIIIFGCLVVMFHRNHRIAPLKIWGRTFSLGSRRMRQEP</sequence>
<reference evidence="8" key="1">
    <citation type="submission" date="2020-11" db="EMBL/GenBank/DDBJ databases">
        <authorList>
            <person name="Tran Van P."/>
        </authorList>
    </citation>
    <scope>NUCLEOTIDE SEQUENCE</scope>
</reference>
<dbReference type="PANTHER" id="PTHR11923">
    <property type="entry name" value="SCAVENGER RECEPTOR CLASS B TYPE-1 SR-B1"/>
    <property type="match status" value="1"/>
</dbReference>
<accession>A0A7R9A2B7</accession>
<evidence type="ECO:0000256" key="6">
    <source>
        <dbReference type="ARBA" id="ARBA00023180"/>
    </source>
</evidence>
<evidence type="ECO:0000256" key="3">
    <source>
        <dbReference type="ARBA" id="ARBA00022692"/>
    </source>
</evidence>
<dbReference type="EMBL" id="LR899958">
    <property type="protein sequence ID" value="CAD7243507.1"/>
    <property type="molecule type" value="Genomic_DNA"/>
</dbReference>
<comment type="subcellular location">
    <subcellularLocation>
        <location evidence="1">Membrane</location>
    </subcellularLocation>
</comment>
<evidence type="ECO:0000256" key="5">
    <source>
        <dbReference type="ARBA" id="ARBA00023136"/>
    </source>
</evidence>
<dbReference type="OrthoDB" id="6236360at2759"/>
<evidence type="ECO:0000256" key="7">
    <source>
        <dbReference type="SAM" id="Phobius"/>
    </source>
</evidence>
<dbReference type="Proteomes" id="UP000677054">
    <property type="component" value="Unassembled WGS sequence"/>
</dbReference>
<dbReference type="AlphaFoldDB" id="A0A7R9A2B7"/>
<protein>
    <submittedName>
        <fullName evidence="8">Uncharacterized protein</fullName>
    </submittedName>
</protein>
<keyword evidence="4 7" id="KW-1133">Transmembrane helix</keyword>
<keyword evidence="5 7" id="KW-0472">Membrane</keyword>
<dbReference type="GO" id="GO:0016020">
    <property type="term" value="C:membrane"/>
    <property type="evidence" value="ECO:0007669"/>
    <property type="project" value="UniProtKB-SubCell"/>
</dbReference>
<name>A0A7R9A2B7_9CRUS</name>
<keyword evidence="6" id="KW-0325">Glycoprotein</keyword>
<organism evidence="8">
    <name type="scientific">Darwinula stevensoni</name>
    <dbReference type="NCBI Taxonomy" id="69355"/>
    <lineage>
        <taxon>Eukaryota</taxon>
        <taxon>Metazoa</taxon>
        <taxon>Ecdysozoa</taxon>
        <taxon>Arthropoda</taxon>
        <taxon>Crustacea</taxon>
        <taxon>Oligostraca</taxon>
        <taxon>Ostracoda</taxon>
        <taxon>Podocopa</taxon>
        <taxon>Podocopida</taxon>
        <taxon>Darwinulocopina</taxon>
        <taxon>Darwinuloidea</taxon>
        <taxon>Darwinulidae</taxon>
        <taxon>Darwinula</taxon>
    </lineage>
</organism>
<dbReference type="PANTHER" id="PTHR11923:SF51">
    <property type="entry name" value="LYSOSOME MEMBRANE PROTEIN 2"/>
    <property type="match status" value="1"/>
</dbReference>
<dbReference type="InterPro" id="IPR002159">
    <property type="entry name" value="CD36_fam"/>
</dbReference>
<gene>
    <name evidence="8" type="ORF">DSTB1V02_LOCUS3425</name>
</gene>
<feature type="transmembrane region" description="Helical" evidence="7">
    <location>
        <begin position="55"/>
        <end position="78"/>
    </location>
</feature>
<evidence type="ECO:0000256" key="2">
    <source>
        <dbReference type="ARBA" id="ARBA00010532"/>
    </source>
</evidence>
<evidence type="ECO:0000313" key="9">
    <source>
        <dbReference type="Proteomes" id="UP000677054"/>
    </source>
</evidence>
<evidence type="ECO:0000256" key="4">
    <source>
        <dbReference type="ARBA" id="ARBA00022989"/>
    </source>
</evidence>
<keyword evidence="3 7" id="KW-0812">Transmembrane</keyword>